<dbReference type="InterPro" id="IPR005828">
    <property type="entry name" value="MFS_sugar_transport-like"/>
</dbReference>
<keyword evidence="2 5" id="KW-0812">Transmembrane</keyword>
<dbReference type="Proteomes" id="UP001501218">
    <property type="component" value="Unassembled WGS sequence"/>
</dbReference>
<accession>A0ABN3G8B7</accession>
<keyword evidence="7" id="KW-1185">Reference proteome</keyword>
<proteinExistence type="predicted"/>
<name>A0ABN3G8B7_9PSEU</name>
<dbReference type="RefSeq" id="WP_344130271.1">
    <property type="nucleotide sequence ID" value="NZ_BAAARA010000007.1"/>
</dbReference>
<evidence type="ECO:0000256" key="2">
    <source>
        <dbReference type="ARBA" id="ARBA00022692"/>
    </source>
</evidence>
<comment type="caution">
    <text evidence="6">The sequence shown here is derived from an EMBL/GenBank/DDBJ whole genome shotgun (WGS) entry which is preliminary data.</text>
</comment>
<dbReference type="Pfam" id="PF00083">
    <property type="entry name" value="Sugar_tr"/>
    <property type="match status" value="1"/>
</dbReference>
<dbReference type="Gene3D" id="1.20.1250.20">
    <property type="entry name" value="MFS general substrate transporter like domains"/>
    <property type="match status" value="1"/>
</dbReference>
<evidence type="ECO:0000313" key="6">
    <source>
        <dbReference type="EMBL" id="GAA2346331.1"/>
    </source>
</evidence>
<evidence type="ECO:0000256" key="1">
    <source>
        <dbReference type="ARBA" id="ARBA00004370"/>
    </source>
</evidence>
<organism evidence="6 7">
    <name type="scientific">Saccharopolyspora halophila</name>
    <dbReference type="NCBI Taxonomy" id="405551"/>
    <lineage>
        <taxon>Bacteria</taxon>
        <taxon>Bacillati</taxon>
        <taxon>Actinomycetota</taxon>
        <taxon>Actinomycetes</taxon>
        <taxon>Pseudonocardiales</taxon>
        <taxon>Pseudonocardiaceae</taxon>
        <taxon>Saccharopolyspora</taxon>
    </lineage>
</organism>
<evidence type="ECO:0000256" key="3">
    <source>
        <dbReference type="ARBA" id="ARBA00022989"/>
    </source>
</evidence>
<reference evidence="6 7" key="1">
    <citation type="journal article" date="2019" name="Int. J. Syst. Evol. Microbiol.">
        <title>The Global Catalogue of Microorganisms (GCM) 10K type strain sequencing project: providing services to taxonomists for standard genome sequencing and annotation.</title>
        <authorList>
            <consortium name="The Broad Institute Genomics Platform"/>
            <consortium name="The Broad Institute Genome Sequencing Center for Infectious Disease"/>
            <person name="Wu L."/>
            <person name="Ma J."/>
        </authorList>
    </citation>
    <scope>NUCLEOTIDE SEQUENCE [LARGE SCALE GENOMIC DNA]</scope>
    <source>
        <strain evidence="6 7">JCM 16221</strain>
    </source>
</reference>
<comment type="subcellular location">
    <subcellularLocation>
        <location evidence="1">Membrane</location>
    </subcellularLocation>
</comment>
<feature type="transmembrane region" description="Helical" evidence="5">
    <location>
        <begin position="13"/>
        <end position="33"/>
    </location>
</feature>
<sequence length="103" mass="10877">MTTATPPPQVADLGHRGAVLGASAIAALGGLLFAPNAEVLMGLDFLISISVLTLINALTATGLFWIYGAFGILFLVCLHRNLPETKNRTLEDIESSLRARSKA</sequence>
<feature type="transmembrane region" description="Helical" evidence="5">
    <location>
        <begin position="40"/>
        <end position="58"/>
    </location>
</feature>
<evidence type="ECO:0000256" key="4">
    <source>
        <dbReference type="ARBA" id="ARBA00023136"/>
    </source>
</evidence>
<protein>
    <submittedName>
        <fullName evidence="6">Uncharacterized protein</fullName>
    </submittedName>
</protein>
<keyword evidence="4 5" id="KW-0472">Membrane</keyword>
<dbReference type="EMBL" id="BAAARA010000007">
    <property type="protein sequence ID" value="GAA2346331.1"/>
    <property type="molecule type" value="Genomic_DNA"/>
</dbReference>
<evidence type="ECO:0000313" key="7">
    <source>
        <dbReference type="Proteomes" id="UP001501218"/>
    </source>
</evidence>
<dbReference type="SUPFAM" id="SSF103473">
    <property type="entry name" value="MFS general substrate transporter"/>
    <property type="match status" value="1"/>
</dbReference>
<evidence type="ECO:0000256" key="5">
    <source>
        <dbReference type="SAM" id="Phobius"/>
    </source>
</evidence>
<gene>
    <name evidence="6" type="ORF">GCM10009854_24070</name>
</gene>
<keyword evidence="3 5" id="KW-1133">Transmembrane helix</keyword>
<dbReference type="InterPro" id="IPR036259">
    <property type="entry name" value="MFS_trans_sf"/>
</dbReference>